<sequence>MASSTSDRRPYRLVVNKEWENIELGGDEGEGGGDSEVGDKEQGTKKFTARKRIKVVTKGEQSTLKRFGKGKQILVDEESEEEYEGSEVGSEESEEEDSDCGDERREDCSDSELSEMIKVREEIRKENEALEQQQSQFIRDTLRQFGSKYNDYNSHSTGGSLDELYYEDSEDEDEEVAYAEPPTHSKKQRVNKIFNKKTAGKDIRWKEGLVFESKKELKDAVREVSIATGRPMRYSVDDKLRVQLGNGFGYTFIFDQQKGLEKAVKELLPHVENRNCCRHIYNNLRKKHPTEAVKNCFWEAATTTYPEAFKCAMKALKKHSKGAAERLREFDPKIWSKAYYGTHSKTESTENNISECFNSWILRSRYMPLIDMLTEIHDMIMERMHQKIAEMKNVECILLPKTLGAYWYTLYSCHICYSKNEEALRNNEADRLVMQPSDNNVNAAGGKHVRSIFMPTPGLNRIVGFGGTPPASHPRMQLGTSKASKAKKGRPFTEKVSQQNAECIRRSSFIRLDTRAFSVLGKDVVEEVIKEVQWYFVPSILPRKLEHIVGKDMEKPQFWSGTRRYTEDIVIRIVDDVLDESIIETILAIED</sequence>
<feature type="coiled-coil region" evidence="1">
    <location>
        <begin position="113"/>
        <end position="140"/>
    </location>
</feature>
<reference evidence="4" key="1">
    <citation type="submission" date="2023-02" db="EMBL/GenBank/DDBJ databases">
        <title>Genome of toxic invasive species Heracleum sosnowskyi carries increased number of genes despite the absence of recent whole-genome duplications.</title>
        <authorList>
            <person name="Schelkunov M."/>
            <person name="Shtratnikova V."/>
            <person name="Makarenko M."/>
            <person name="Klepikova A."/>
            <person name="Omelchenko D."/>
            <person name="Novikova G."/>
            <person name="Obukhova E."/>
            <person name="Bogdanov V."/>
            <person name="Penin A."/>
            <person name="Logacheva M."/>
        </authorList>
    </citation>
    <scope>NUCLEOTIDE SEQUENCE</scope>
    <source>
        <strain evidence="4">Hsosn_3</strain>
        <tissue evidence="4">Leaf</tissue>
    </source>
</reference>
<dbReference type="EMBL" id="JAUIZM010000014">
    <property type="protein sequence ID" value="KAK1352801.1"/>
    <property type="molecule type" value="Genomic_DNA"/>
</dbReference>
<organism evidence="4 5">
    <name type="scientific">Heracleum sosnowskyi</name>
    <dbReference type="NCBI Taxonomy" id="360622"/>
    <lineage>
        <taxon>Eukaryota</taxon>
        <taxon>Viridiplantae</taxon>
        <taxon>Streptophyta</taxon>
        <taxon>Embryophyta</taxon>
        <taxon>Tracheophyta</taxon>
        <taxon>Spermatophyta</taxon>
        <taxon>Magnoliopsida</taxon>
        <taxon>eudicotyledons</taxon>
        <taxon>Gunneridae</taxon>
        <taxon>Pentapetalae</taxon>
        <taxon>asterids</taxon>
        <taxon>campanulids</taxon>
        <taxon>Apiales</taxon>
        <taxon>Apiaceae</taxon>
        <taxon>Apioideae</taxon>
        <taxon>apioid superclade</taxon>
        <taxon>Tordylieae</taxon>
        <taxon>Tordyliinae</taxon>
        <taxon>Heracleum</taxon>
    </lineage>
</organism>
<keyword evidence="5" id="KW-1185">Reference proteome</keyword>
<feature type="region of interest" description="Disordered" evidence="2">
    <location>
        <begin position="1"/>
        <end position="48"/>
    </location>
</feature>
<accession>A0AAD8LXJ7</accession>
<evidence type="ECO:0000256" key="2">
    <source>
        <dbReference type="SAM" id="MobiDB-lite"/>
    </source>
</evidence>
<dbReference type="AlphaFoldDB" id="A0AAD8LXJ7"/>
<evidence type="ECO:0000259" key="3">
    <source>
        <dbReference type="Pfam" id="PF14309"/>
    </source>
</evidence>
<keyword evidence="1" id="KW-0175">Coiled coil</keyword>
<proteinExistence type="predicted"/>
<dbReference type="PANTHER" id="PTHR31973">
    <property type="entry name" value="POLYPROTEIN, PUTATIVE-RELATED"/>
    <property type="match status" value="1"/>
</dbReference>
<feature type="compositionally biased region" description="Acidic residues" evidence="2">
    <location>
        <begin position="75"/>
        <end position="100"/>
    </location>
</feature>
<evidence type="ECO:0000256" key="1">
    <source>
        <dbReference type="SAM" id="Coils"/>
    </source>
</evidence>
<feature type="region of interest" description="Disordered" evidence="2">
    <location>
        <begin position="68"/>
        <end position="113"/>
    </location>
</feature>
<gene>
    <name evidence="4" type="ORF">POM88_052639</name>
</gene>
<name>A0AAD8LXJ7_9APIA</name>
<feature type="domain" description="DUF4378" evidence="3">
    <location>
        <begin position="500"/>
        <end position="580"/>
    </location>
</feature>
<dbReference type="Pfam" id="PF14309">
    <property type="entry name" value="DUF4378"/>
    <property type="match status" value="1"/>
</dbReference>
<reference evidence="4" key="2">
    <citation type="submission" date="2023-05" db="EMBL/GenBank/DDBJ databases">
        <authorList>
            <person name="Schelkunov M.I."/>
        </authorList>
    </citation>
    <scope>NUCLEOTIDE SEQUENCE</scope>
    <source>
        <strain evidence="4">Hsosn_3</strain>
        <tissue evidence="4">Leaf</tissue>
    </source>
</reference>
<evidence type="ECO:0000313" key="5">
    <source>
        <dbReference type="Proteomes" id="UP001237642"/>
    </source>
</evidence>
<feature type="region of interest" description="Disordered" evidence="2">
    <location>
        <begin position="470"/>
        <end position="492"/>
    </location>
</feature>
<comment type="caution">
    <text evidence="4">The sequence shown here is derived from an EMBL/GenBank/DDBJ whole genome shotgun (WGS) entry which is preliminary data.</text>
</comment>
<feature type="compositionally biased region" description="Basic and acidic residues" evidence="2">
    <location>
        <begin position="1"/>
        <end position="20"/>
    </location>
</feature>
<protein>
    <recommendedName>
        <fullName evidence="3">DUF4378 domain-containing protein</fullName>
    </recommendedName>
</protein>
<dbReference type="PANTHER" id="PTHR31973:SF187">
    <property type="entry name" value="MUTATOR TRANSPOSASE MUDRA PROTEIN"/>
    <property type="match status" value="1"/>
</dbReference>
<evidence type="ECO:0000313" key="4">
    <source>
        <dbReference type="EMBL" id="KAK1352801.1"/>
    </source>
</evidence>
<dbReference type="Proteomes" id="UP001237642">
    <property type="component" value="Unassembled WGS sequence"/>
</dbReference>
<dbReference type="InterPro" id="IPR025486">
    <property type="entry name" value="DUF4378"/>
</dbReference>